<keyword evidence="21" id="KW-0170">Cobalt</keyword>
<feature type="binding site" evidence="20">
    <location>
        <position position="181"/>
    </location>
    <ligand>
        <name>ATP</name>
        <dbReference type="ChEBI" id="CHEBI:30616"/>
    </ligand>
</feature>
<evidence type="ECO:0000256" key="8">
    <source>
        <dbReference type="ARBA" id="ARBA00022605"/>
    </source>
</evidence>
<evidence type="ECO:0000256" key="7">
    <source>
        <dbReference type="ARBA" id="ARBA00022490"/>
    </source>
</evidence>
<comment type="cofactor">
    <cofactor evidence="3">
        <name>Zn(2+)</name>
        <dbReference type="ChEBI" id="CHEBI:29105"/>
    </cofactor>
</comment>
<evidence type="ECO:0000256" key="15">
    <source>
        <dbReference type="ARBA" id="ARBA00023027"/>
    </source>
</evidence>
<evidence type="ECO:0000256" key="12">
    <source>
        <dbReference type="ARBA" id="ARBA00022777"/>
    </source>
</evidence>
<feature type="region of interest" description="Disordered" evidence="22">
    <location>
        <begin position="240"/>
        <end position="262"/>
    </location>
</feature>
<evidence type="ECO:0000259" key="23">
    <source>
        <dbReference type="Pfam" id="PF01761"/>
    </source>
</evidence>
<keyword evidence="8 21" id="KW-0028">Amino-acid biosynthesis</keyword>
<feature type="binding site" evidence="20">
    <location>
        <position position="143"/>
    </location>
    <ligand>
        <name>substrate</name>
    </ligand>
</feature>
<gene>
    <name evidence="21" type="primary">aroB</name>
    <name evidence="20" type="synonym">aroK</name>
    <name evidence="25" type="ORF">E4582_00545</name>
</gene>
<evidence type="ECO:0000256" key="5">
    <source>
        <dbReference type="ARBA" id="ARBA00004661"/>
    </source>
</evidence>
<keyword evidence="7 21" id="KW-0963">Cytoplasm</keyword>
<feature type="binding site" evidence="21">
    <location>
        <position position="506"/>
    </location>
    <ligand>
        <name>Zn(2+)</name>
        <dbReference type="ChEBI" id="CHEBI:29105"/>
    </ligand>
</feature>
<keyword evidence="15 21" id="KW-0520">NAD</keyword>
<evidence type="ECO:0000256" key="2">
    <source>
        <dbReference type="ARBA" id="ARBA00001911"/>
    </source>
</evidence>
<dbReference type="GO" id="GO:0005524">
    <property type="term" value="F:ATP binding"/>
    <property type="evidence" value="ECO:0007669"/>
    <property type="project" value="UniProtKB-UniRule"/>
</dbReference>
<dbReference type="EMBL" id="SPUH01000001">
    <property type="protein sequence ID" value="TKS53407.1"/>
    <property type="molecule type" value="Genomic_DNA"/>
</dbReference>
<evidence type="ECO:0000256" key="9">
    <source>
        <dbReference type="ARBA" id="ARBA00022679"/>
    </source>
</evidence>
<dbReference type="AlphaFoldDB" id="A0A4Z1RFF9"/>
<dbReference type="PANTHER" id="PTHR43622:SF7">
    <property type="entry name" value="3-DEHYDROQUINATE SYNTHASE, CHLOROPLASTIC"/>
    <property type="match status" value="1"/>
</dbReference>
<keyword evidence="14 20" id="KW-0067">ATP-binding</keyword>
<dbReference type="InterPro" id="IPR030960">
    <property type="entry name" value="DHQS/DOIS_N"/>
</dbReference>
<dbReference type="PRINTS" id="PR01100">
    <property type="entry name" value="SHIKIMTKNASE"/>
</dbReference>
<comment type="cofactor">
    <cofactor evidence="20">
        <name>Mg(2+)</name>
        <dbReference type="ChEBI" id="CHEBI:18420"/>
    </cofactor>
    <text evidence="20">Binds 1 Mg(2+) ion per subunit.</text>
</comment>
<evidence type="ECO:0000256" key="18">
    <source>
        <dbReference type="ARBA" id="ARBA00023268"/>
    </source>
</evidence>
<dbReference type="Gene3D" id="1.20.1090.10">
    <property type="entry name" value="Dehydroquinate synthase-like - alpha domain"/>
    <property type="match status" value="1"/>
</dbReference>
<comment type="caution">
    <text evidence="25">The sequence shown here is derived from an EMBL/GenBank/DDBJ whole genome shotgun (WGS) entry which is preliminary data.</text>
</comment>
<feature type="binding site" evidence="20">
    <location>
        <begin position="75"/>
        <end position="80"/>
    </location>
    <ligand>
        <name>ATP</name>
        <dbReference type="ChEBI" id="CHEBI:30616"/>
    </ligand>
</feature>
<keyword evidence="16 21" id="KW-0057">Aromatic amino acid biosynthesis</keyword>
<evidence type="ECO:0000256" key="1">
    <source>
        <dbReference type="ARBA" id="ARBA00001393"/>
    </source>
</evidence>
<name>A0A4Z1RFF9_9GAMM</name>
<comment type="subcellular location">
    <subcellularLocation>
        <location evidence="21">Cytoplasm</location>
    </subcellularLocation>
</comment>
<evidence type="ECO:0000256" key="4">
    <source>
        <dbReference type="ARBA" id="ARBA00003485"/>
    </source>
</evidence>
<dbReference type="Proteomes" id="UP000298681">
    <property type="component" value="Unassembled WGS sequence"/>
</dbReference>
<keyword evidence="12 20" id="KW-0418">Kinase</keyword>
<dbReference type="GO" id="GO:0005737">
    <property type="term" value="C:cytoplasm"/>
    <property type="evidence" value="ECO:0007669"/>
    <property type="project" value="UniProtKB-SubCell"/>
</dbReference>
<dbReference type="Pfam" id="PF24621">
    <property type="entry name" value="DHQS_C"/>
    <property type="match status" value="1"/>
</dbReference>
<dbReference type="GO" id="GO:0000287">
    <property type="term" value="F:magnesium ion binding"/>
    <property type="evidence" value="ECO:0007669"/>
    <property type="project" value="UniProtKB-UniRule"/>
</dbReference>
<evidence type="ECO:0000256" key="21">
    <source>
        <dbReference type="HAMAP-Rule" id="MF_00110"/>
    </source>
</evidence>
<dbReference type="GO" id="GO:0004765">
    <property type="term" value="F:shikimate kinase activity"/>
    <property type="evidence" value="ECO:0007669"/>
    <property type="project" value="UniProtKB-UniRule"/>
</dbReference>
<comment type="function">
    <text evidence="20">Catalyzes the specific phosphorylation of the 3-hydroxyl group of shikimic acid using ATP as a cosubstrate.</text>
</comment>
<dbReference type="GO" id="GO:0009073">
    <property type="term" value="P:aromatic amino acid family biosynthetic process"/>
    <property type="evidence" value="ECO:0007669"/>
    <property type="project" value="UniProtKB-KW"/>
</dbReference>
<feature type="binding site" evidence="20">
    <location>
        <position position="200"/>
    </location>
    <ligand>
        <name>substrate</name>
    </ligand>
</feature>
<comment type="function">
    <text evidence="4 21">Catalyzes the conversion of 3-deoxy-D-arabino-heptulosonate 7-phosphate (DAHP) to dehydroquinate (DHQ).</text>
</comment>
<dbReference type="CDD" id="cd08195">
    <property type="entry name" value="DHQS"/>
    <property type="match status" value="1"/>
</dbReference>
<evidence type="ECO:0000256" key="16">
    <source>
        <dbReference type="ARBA" id="ARBA00023141"/>
    </source>
</evidence>
<dbReference type="SUPFAM" id="SSF56796">
    <property type="entry name" value="Dehydroquinate synthase-like"/>
    <property type="match status" value="1"/>
</dbReference>
<evidence type="ECO:0000256" key="20">
    <source>
        <dbReference type="HAMAP-Rule" id="MF_00109"/>
    </source>
</evidence>
<evidence type="ECO:0000256" key="6">
    <source>
        <dbReference type="ARBA" id="ARBA00004842"/>
    </source>
</evidence>
<dbReference type="InterPro" id="IPR027417">
    <property type="entry name" value="P-loop_NTPase"/>
</dbReference>
<feature type="binding site" evidence="20">
    <location>
        <position position="79"/>
    </location>
    <ligand>
        <name>Mg(2+)</name>
        <dbReference type="ChEBI" id="CHEBI:18420"/>
    </ligand>
</feature>
<dbReference type="InterPro" id="IPR023000">
    <property type="entry name" value="Shikimate_kinase_CS"/>
</dbReference>
<dbReference type="HAMAP" id="MF_00109">
    <property type="entry name" value="Shikimate_kinase"/>
    <property type="match status" value="1"/>
</dbReference>
<evidence type="ECO:0000313" key="26">
    <source>
        <dbReference type="Proteomes" id="UP000298681"/>
    </source>
</evidence>
<keyword evidence="10 21" id="KW-0479">Metal-binding</keyword>
<dbReference type="EC" id="4.2.3.4" evidence="21"/>
<evidence type="ECO:0000259" key="24">
    <source>
        <dbReference type="Pfam" id="PF24621"/>
    </source>
</evidence>
<dbReference type="PROSITE" id="PS01128">
    <property type="entry name" value="SHIKIMATE_KINASE"/>
    <property type="match status" value="1"/>
</dbReference>
<comment type="pathway">
    <text evidence="6 20">Metabolic intermediate biosynthesis; chorismate biosynthesis; chorismate from D-erythrose 4-phosphate and phosphoenolpyruvate: step 5/7.</text>
</comment>
<keyword evidence="18" id="KW-0511">Multifunctional enzyme</keyword>
<feature type="binding site" evidence="20">
    <location>
        <position position="121"/>
    </location>
    <ligand>
        <name>substrate</name>
    </ligand>
</feature>
<dbReference type="InterPro" id="IPR031322">
    <property type="entry name" value="Shikimate/glucono_kinase"/>
</dbReference>
<dbReference type="Gene3D" id="3.40.50.300">
    <property type="entry name" value="P-loop containing nucleotide triphosphate hydrolases"/>
    <property type="match status" value="1"/>
</dbReference>
<feature type="compositionally biased region" description="Low complexity" evidence="22">
    <location>
        <begin position="1"/>
        <end position="14"/>
    </location>
</feature>
<dbReference type="InterPro" id="IPR000623">
    <property type="entry name" value="Shikimate_kinase/TSH1"/>
</dbReference>
<comment type="caution">
    <text evidence="21">Lacks conserved residue(s) required for the propagation of feature annotation.</text>
</comment>
<comment type="cofactor">
    <cofactor evidence="21">
        <name>Co(2+)</name>
        <dbReference type="ChEBI" id="CHEBI:48828"/>
    </cofactor>
    <cofactor evidence="21">
        <name>Zn(2+)</name>
        <dbReference type="ChEBI" id="CHEBI:29105"/>
    </cofactor>
    <text evidence="21">Binds 1 divalent metal cation per subunit. Can use either Co(2+) or Zn(2+).</text>
</comment>
<dbReference type="Pfam" id="PF01202">
    <property type="entry name" value="SKI"/>
    <property type="match status" value="1"/>
</dbReference>
<dbReference type="PANTHER" id="PTHR43622">
    <property type="entry name" value="3-DEHYDROQUINATE SYNTHASE"/>
    <property type="match status" value="1"/>
</dbReference>
<comment type="catalytic activity">
    <reaction evidence="19 20">
        <text>shikimate + ATP = 3-phosphoshikimate + ADP + H(+)</text>
        <dbReference type="Rhea" id="RHEA:13121"/>
        <dbReference type="ChEBI" id="CHEBI:15378"/>
        <dbReference type="ChEBI" id="CHEBI:30616"/>
        <dbReference type="ChEBI" id="CHEBI:36208"/>
        <dbReference type="ChEBI" id="CHEBI:145989"/>
        <dbReference type="ChEBI" id="CHEBI:456216"/>
        <dbReference type="EC" id="2.7.1.71"/>
    </reaction>
</comment>
<comment type="similarity">
    <text evidence="20">Belongs to the shikimate kinase family.</text>
</comment>
<dbReference type="Pfam" id="PF01761">
    <property type="entry name" value="DHQ_synthase"/>
    <property type="match status" value="1"/>
</dbReference>
<dbReference type="CDD" id="cd00464">
    <property type="entry name" value="SK"/>
    <property type="match status" value="1"/>
</dbReference>
<keyword evidence="17 21" id="KW-0456">Lyase</keyword>
<feature type="binding site" evidence="21">
    <location>
        <position position="523"/>
    </location>
    <ligand>
        <name>Zn(2+)</name>
        <dbReference type="ChEBI" id="CHEBI:29105"/>
    </ligand>
</feature>
<protein>
    <recommendedName>
        <fullName evidence="20 21">Multifunctional fusion protein</fullName>
    </recommendedName>
    <domain>
        <recommendedName>
            <fullName evidence="20">Shikimate kinase</fullName>
            <shortName evidence="20">SK</shortName>
            <ecNumber evidence="20">2.7.1.71</ecNumber>
        </recommendedName>
    </domain>
    <domain>
        <recommendedName>
            <fullName evidence="21">3-dehydroquinate synthase</fullName>
            <shortName evidence="21">DHQS</shortName>
            <ecNumber evidence="21">4.2.3.4</ecNumber>
        </recommendedName>
    </domain>
</protein>
<evidence type="ECO:0000256" key="17">
    <source>
        <dbReference type="ARBA" id="ARBA00023239"/>
    </source>
</evidence>
<proteinExistence type="inferred from homology"/>
<feature type="binding site" evidence="21">
    <location>
        <begin position="330"/>
        <end position="335"/>
    </location>
    <ligand>
        <name>NAD(+)</name>
        <dbReference type="ChEBI" id="CHEBI:57540"/>
    </ligand>
</feature>
<comment type="pathway">
    <text evidence="5 21">Metabolic intermediate biosynthesis; chorismate biosynthesis; chorismate from D-erythrose 4-phosphate and phosphoenolpyruvate: step 2/7.</text>
</comment>
<feature type="binding site" evidence="21">
    <location>
        <position position="410"/>
    </location>
    <ligand>
        <name>NAD(+)</name>
        <dbReference type="ChEBI" id="CHEBI:57540"/>
    </ligand>
</feature>
<dbReference type="NCBIfam" id="TIGR01357">
    <property type="entry name" value="aroB"/>
    <property type="match status" value="1"/>
</dbReference>
<dbReference type="FunFam" id="3.40.50.1970:FF:000007">
    <property type="entry name" value="Pentafunctional AROM polypeptide"/>
    <property type="match status" value="1"/>
</dbReference>
<dbReference type="GO" id="GO:0008652">
    <property type="term" value="P:amino acid biosynthetic process"/>
    <property type="evidence" value="ECO:0007669"/>
    <property type="project" value="UniProtKB-KW"/>
</dbReference>
<dbReference type="Gene3D" id="3.40.50.1970">
    <property type="match status" value="1"/>
</dbReference>
<feature type="binding site" evidence="21">
    <location>
        <begin position="388"/>
        <end position="389"/>
    </location>
    <ligand>
        <name>NAD(+)</name>
        <dbReference type="ChEBI" id="CHEBI:57540"/>
    </ligand>
</feature>
<comment type="similarity">
    <text evidence="21">Belongs to the sugar phosphate cyclases superfamily. Dehydroquinate synthase family.</text>
</comment>
<keyword evidence="13 21" id="KW-0862">Zinc</keyword>
<evidence type="ECO:0000256" key="11">
    <source>
        <dbReference type="ARBA" id="ARBA00022741"/>
    </source>
</evidence>
<feature type="domain" description="3-dehydroquinate synthase N-terminal" evidence="23">
    <location>
        <begin position="326"/>
        <end position="438"/>
    </location>
</feature>
<feature type="binding site" evidence="21">
    <location>
        <position position="443"/>
    </location>
    <ligand>
        <name>Zn(2+)</name>
        <dbReference type="ChEBI" id="CHEBI:29105"/>
    </ligand>
</feature>
<reference evidence="25 26" key="1">
    <citation type="submission" date="2019-01" db="EMBL/GenBank/DDBJ databases">
        <authorList>
            <person name="Zhang S."/>
        </authorList>
    </citation>
    <scope>NUCLEOTIDE SEQUENCE [LARGE SCALE GENOMIC DNA]</scope>
    <source>
        <strain evidence="25 26">1626</strain>
    </source>
</reference>
<dbReference type="InterPro" id="IPR050071">
    <property type="entry name" value="Dehydroquinate_synthase"/>
</dbReference>
<dbReference type="SUPFAM" id="SSF52540">
    <property type="entry name" value="P-loop containing nucleoside triphosphate hydrolases"/>
    <property type="match status" value="1"/>
</dbReference>
<feature type="binding site" evidence="21">
    <location>
        <begin position="364"/>
        <end position="368"/>
    </location>
    <ligand>
        <name>NAD(+)</name>
        <dbReference type="ChEBI" id="CHEBI:57540"/>
    </ligand>
</feature>
<keyword evidence="26" id="KW-1185">Reference proteome</keyword>
<comment type="subunit">
    <text evidence="20">Monomer.</text>
</comment>
<keyword evidence="9 20" id="KW-0808">Transferase</keyword>
<dbReference type="GO" id="GO:0003856">
    <property type="term" value="F:3-dehydroquinate synthase activity"/>
    <property type="evidence" value="ECO:0007669"/>
    <property type="project" value="UniProtKB-UniRule"/>
</dbReference>
<evidence type="ECO:0000256" key="22">
    <source>
        <dbReference type="SAM" id="MobiDB-lite"/>
    </source>
</evidence>
<accession>A0A4Z1RFF9</accession>
<feature type="binding site" evidence="21">
    <location>
        <position position="401"/>
    </location>
    <ligand>
        <name>NAD(+)</name>
        <dbReference type="ChEBI" id="CHEBI:57540"/>
    </ligand>
</feature>
<sequence length="618" mass="65214">MRPLRPALRARQPPGVAHVAVDRRSAGSTGRPTRTADRAVIALQPGSPVPWAGSRPYHGVLMNPAPNLVLVGPMGAGKSSIGRRLAGRFGLAFVDLDREVEQRTGATIPTIFECEGESGFRVREREVLLDLLAGEGLLLASGGGAVLDPANRRAMAARAFVVHLHVELAEQLERLGRDRTRPLLANGDREQVLRALATVREPLYRDVADLRFDTGGCAPPVAVARLGRLLDQRWQRAPFQPLPASAPTTPDDLRMQRPSRTVDVGGATPYPIRIGPGLLDDGALLAGPLRGRQALLVSDSEVAPRYAARVASALKRARPDLAIGEFVLPSGEASKTLDGFAGAIDALAALGARRDACVYALGGGVVGDLAGFAAACWMRGVDCVQLPTSLLAMVDSSVGGKTAVDLPQGKNLVGAFHPPRAVIADTTVLATLPARELRAGLAEVVKYGALGDAAFLDWLDTHADALLAMDHEALAEAIVRSCAHKAAIVERDPHEHGERALLNFGHTFAHAIETAQGYGGLNHGEAVAVGMVLAARLSEALGLAPAADGDRLRALLERFGLPVDLPAALDPERLLAHMRLDKKAQAGGLRFIVWRGAGRAEVLSDVPESAVLAVLRAN</sequence>
<comment type="cofactor">
    <cofactor evidence="2 21">
        <name>NAD(+)</name>
        <dbReference type="ChEBI" id="CHEBI:57540"/>
    </cofactor>
</comment>
<dbReference type="HAMAP" id="MF_00110">
    <property type="entry name" value="DHQ_synthase"/>
    <property type="match status" value="1"/>
</dbReference>
<dbReference type="InterPro" id="IPR016037">
    <property type="entry name" value="DHQ_synth_AroB"/>
</dbReference>
<dbReference type="UniPathway" id="UPA00053">
    <property type="reaction ID" value="UER00085"/>
</dbReference>
<feature type="region of interest" description="Disordered" evidence="22">
    <location>
        <begin position="1"/>
        <end position="35"/>
    </location>
</feature>
<keyword evidence="20" id="KW-0460">Magnesium</keyword>
<feature type="binding site" evidence="20">
    <location>
        <position position="97"/>
    </location>
    <ligand>
        <name>substrate</name>
    </ligand>
</feature>
<feature type="domain" description="3-dehydroquinate synthase C-terminal" evidence="24">
    <location>
        <begin position="440"/>
        <end position="584"/>
    </location>
</feature>
<evidence type="ECO:0000256" key="3">
    <source>
        <dbReference type="ARBA" id="ARBA00001947"/>
    </source>
</evidence>
<keyword evidence="11 21" id="KW-0547">Nucleotide-binding</keyword>
<evidence type="ECO:0000256" key="13">
    <source>
        <dbReference type="ARBA" id="ARBA00022833"/>
    </source>
</evidence>
<dbReference type="EC" id="2.7.1.71" evidence="20"/>
<evidence type="ECO:0000256" key="14">
    <source>
        <dbReference type="ARBA" id="ARBA00022840"/>
    </source>
</evidence>
<dbReference type="GO" id="GO:0009423">
    <property type="term" value="P:chorismate biosynthetic process"/>
    <property type="evidence" value="ECO:0007669"/>
    <property type="project" value="UniProtKB-UniRule"/>
</dbReference>
<organism evidence="25 26">
    <name type="scientific">Luteimonas yindakuii</name>
    <dbReference type="NCBI Taxonomy" id="2565782"/>
    <lineage>
        <taxon>Bacteria</taxon>
        <taxon>Pseudomonadati</taxon>
        <taxon>Pseudomonadota</taxon>
        <taxon>Gammaproteobacteria</taxon>
        <taxon>Lysobacterales</taxon>
        <taxon>Lysobacteraceae</taxon>
        <taxon>Luteimonas</taxon>
    </lineage>
</organism>
<dbReference type="InterPro" id="IPR056179">
    <property type="entry name" value="DHQS_C"/>
</dbReference>
<comment type="catalytic activity">
    <reaction evidence="1 21">
        <text>7-phospho-2-dehydro-3-deoxy-D-arabino-heptonate = 3-dehydroquinate + phosphate</text>
        <dbReference type="Rhea" id="RHEA:21968"/>
        <dbReference type="ChEBI" id="CHEBI:32364"/>
        <dbReference type="ChEBI" id="CHEBI:43474"/>
        <dbReference type="ChEBI" id="CHEBI:58394"/>
        <dbReference type="EC" id="4.2.3.4"/>
    </reaction>
</comment>
<evidence type="ECO:0000256" key="19">
    <source>
        <dbReference type="ARBA" id="ARBA00048567"/>
    </source>
</evidence>
<evidence type="ECO:0000256" key="10">
    <source>
        <dbReference type="ARBA" id="ARBA00022723"/>
    </source>
</evidence>
<evidence type="ECO:0000313" key="25">
    <source>
        <dbReference type="EMBL" id="TKS53407.1"/>
    </source>
</evidence>